<dbReference type="AlphaFoldDB" id="A0A2P2MZJ9"/>
<accession>A0A2P2MZJ9</accession>
<protein>
    <submittedName>
        <fullName evidence="1">Uncharacterized protein</fullName>
    </submittedName>
</protein>
<name>A0A2P2MZJ9_RHIMU</name>
<evidence type="ECO:0000313" key="1">
    <source>
        <dbReference type="EMBL" id="MBX35651.1"/>
    </source>
</evidence>
<proteinExistence type="predicted"/>
<reference evidence="1" key="1">
    <citation type="submission" date="2018-02" db="EMBL/GenBank/DDBJ databases">
        <title>Rhizophora mucronata_Transcriptome.</title>
        <authorList>
            <person name="Meera S.P."/>
            <person name="Sreeshan A."/>
            <person name="Augustine A."/>
        </authorList>
    </citation>
    <scope>NUCLEOTIDE SEQUENCE</scope>
    <source>
        <tissue evidence="1">Leaf</tissue>
    </source>
</reference>
<dbReference type="EMBL" id="GGEC01055167">
    <property type="protein sequence ID" value="MBX35651.1"/>
    <property type="molecule type" value="Transcribed_RNA"/>
</dbReference>
<sequence>MQRQTFQTKEILCHFGVGSKQSKLNTNGSNLQKNQHLCAGSIVCLQIQIYKEMSCIT</sequence>
<organism evidence="1">
    <name type="scientific">Rhizophora mucronata</name>
    <name type="common">Asiatic mangrove</name>
    <dbReference type="NCBI Taxonomy" id="61149"/>
    <lineage>
        <taxon>Eukaryota</taxon>
        <taxon>Viridiplantae</taxon>
        <taxon>Streptophyta</taxon>
        <taxon>Embryophyta</taxon>
        <taxon>Tracheophyta</taxon>
        <taxon>Spermatophyta</taxon>
        <taxon>Magnoliopsida</taxon>
        <taxon>eudicotyledons</taxon>
        <taxon>Gunneridae</taxon>
        <taxon>Pentapetalae</taxon>
        <taxon>rosids</taxon>
        <taxon>fabids</taxon>
        <taxon>Malpighiales</taxon>
        <taxon>Rhizophoraceae</taxon>
        <taxon>Rhizophora</taxon>
    </lineage>
</organism>